<dbReference type="PANTHER" id="PTHR43205:SF7">
    <property type="entry name" value="PROSTAGLANDIN REDUCTASE 1"/>
    <property type="match status" value="1"/>
</dbReference>
<dbReference type="Proteomes" id="UP000613580">
    <property type="component" value="Unassembled WGS sequence"/>
</dbReference>
<dbReference type="InterPro" id="IPR020843">
    <property type="entry name" value="ER"/>
</dbReference>
<dbReference type="OrthoDB" id="809632at2759"/>
<dbReference type="Pfam" id="PF00107">
    <property type="entry name" value="ADH_zinc_N"/>
    <property type="match status" value="1"/>
</dbReference>
<dbReference type="InterPro" id="IPR041694">
    <property type="entry name" value="ADH_N_2"/>
</dbReference>
<dbReference type="CDD" id="cd05288">
    <property type="entry name" value="PGDH"/>
    <property type="match status" value="1"/>
</dbReference>
<proteinExistence type="predicted"/>
<feature type="domain" description="Enoyl reductase (ER)" evidence="2">
    <location>
        <begin position="59"/>
        <end position="384"/>
    </location>
</feature>
<dbReference type="Gene3D" id="3.40.50.720">
    <property type="entry name" value="NAD(P)-binding Rossmann-like Domain"/>
    <property type="match status" value="1"/>
</dbReference>
<dbReference type="SUPFAM" id="SSF50129">
    <property type="entry name" value="GroES-like"/>
    <property type="match status" value="1"/>
</dbReference>
<dbReference type="SMART" id="SM00829">
    <property type="entry name" value="PKS_ER"/>
    <property type="match status" value="1"/>
</dbReference>
<name>A0A8H6TL26_MYCCL</name>
<dbReference type="Gene3D" id="3.90.180.10">
    <property type="entry name" value="Medium-chain alcohol dehydrogenases, catalytic domain"/>
    <property type="match status" value="1"/>
</dbReference>
<accession>A0A8H6TL26</accession>
<dbReference type="SUPFAM" id="SSF51735">
    <property type="entry name" value="NAD(P)-binding Rossmann-fold domains"/>
    <property type="match status" value="1"/>
</dbReference>
<dbReference type="InterPro" id="IPR011032">
    <property type="entry name" value="GroES-like_sf"/>
</dbReference>
<gene>
    <name evidence="3" type="ORF">HMN09_00259400</name>
</gene>
<dbReference type="Pfam" id="PF16884">
    <property type="entry name" value="ADH_N_2"/>
    <property type="match status" value="1"/>
</dbReference>
<sequence>MAPIRNAGLLFNSIPKDYPVPGETTIYDTTAHIDLDNVPLNGGFLAKTLILSIDPYLRGRMRGNQGKRSYIGAYEIGKPLSTWGIAVVLRSETPAVDVGKYIMGVLIGWVSFFCLSLRGHVLTLTFRVCSESSEYAVYPPSSVPWLSFVNKHPSLNLTTYVGAAGMPGHTAYAGWKEHSHAKAGETVFVTTGAGPVGSFVIQLAKQAGCKVIGSAGSEAKLAFMKSIGADVVFNYKDVDTRAILAQEGPIDMQVPTHGIVTFVRSRLPCEDRYWDNVGGDVLDAAIEHAAIDARIILCGSISGYNTGQTPIKNLPLAIGKSLHLHGILVTNIFPKHAAAFWADIPTKLATGEIKYIEDITRGLENAGEVILSVQKGRNMGKAVVVVADE</sequence>
<dbReference type="GO" id="GO:0016628">
    <property type="term" value="F:oxidoreductase activity, acting on the CH-CH group of donors, NAD or NADP as acceptor"/>
    <property type="evidence" value="ECO:0007669"/>
    <property type="project" value="InterPro"/>
</dbReference>
<evidence type="ECO:0000259" key="2">
    <source>
        <dbReference type="SMART" id="SM00829"/>
    </source>
</evidence>
<evidence type="ECO:0000256" key="1">
    <source>
        <dbReference type="ARBA" id="ARBA00023002"/>
    </source>
</evidence>
<dbReference type="AlphaFoldDB" id="A0A8H6TL26"/>
<keyword evidence="1" id="KW-0560">Oxidoreductase</keyword>
<evidence type="ECO:0000313" key="4">
    <source>
        <dbReference type="Proteomes" id="UP000613580"/>
    </source>
</evidence>
<keyword evidence="4" id="KW-1185">Reference proteome</keyword>
<reference evidence="3" key="1">
    <citation type="submission" date="2020-05" db="EMBL/GenBank/DDBJ databases">
        <title>Mycena genomes resolve the evolution of fungal bioluminescence.</title>
        <authorList>
            <person name="Tsai I.J."/>
        </authorList>
    </citation>
    <scope>NUCLEOTIDE SEQUENCE</scope>
    <source>
        <strain evidence="3">110903Hualien_Pintung</strain>
    </source>
</reference>
<protein>
    <submittedName>
        <fullName evidence="3">NAD(P)-binding protein</fullName>
    </submittedName>
</protein>
<evidence type="ECO:0000313" key="3">
    <source>
        <dbReference type="EMBL" id="KAF7319221.1"/>
    </source>
</evidence>
<dbReference type="EMBL" id="JACAZE010000003">
    <property type="protein sequence ID" value="KAF7319221.1"/>
    <property type="molecule type" value="Genomic_DNA"/>
</dbReference>
<organism evidence="3 4">
    <name type="scientific">Mycena chlorophos</name>
    <name type="common">Agaric fungus</name>
    <name type="synonym">Agaricus chlorophos</name>
    <dbReference type="NCBI Taxonomy" id="658473"/>
    <lineage>
        <taxon>Eukaryota</taxon>
        <taxon>Fungi</taxon>
        <taxon>Dikarya</taxon>
        <taxon>Basidiomycota</taxon>
        <taxon>Agaricomycotina</taxon>
        <taxon>Agaricomycetes</taxon>
        <taxon>Agaricomycetidae</taxon>
        <taxon>Agaricales</taxon>
        <taxon>Marasmiineae</taxon>
        <taxon>Mycenaceae</taxon>
        <taxon>Mycena</taxon>
    </lineage>
</organism>
<comment type="caution">
    <text evidence="3">The sequence shown here is derived from an EMBL/GenBank/DDBJ whole genome shotgun (WGS) entry which is preliminary data.</text>
</comment>
<dbReference type="InterPro" id="IPR013149">
    <property type="entry name" value="ADH-like_C"/>
</dbReference>
<dbReference type="InterPro" id="IPR036291">
    <property type="entry name" value="NAD(P)-bd_dom_sf"/>
</dbReference>
<dbReference type="PANTHER" id="PTHR43205">
    <property type="entry name" value="PROSTAGLANDIN REDUCTASE"/>
    <property type="match status" value="1"/>
</dbReference>
<dbReference type="InterPro" id="IPR045010">
    <property type="entry name" value="MDR_fam"/>
</dbReference>